<evidence type="ECO:0000259" key="2">
    <source>
        <dbReference type="Pfam" id="PF02720"/>
    </source>
</evidence>
<feature type="domain" description="DUF222" evidence="2">
    <location>
        <begin position="13"/>
        <end position="238"/>
    </location>
</feature>
<feature type="compositionally biased region" description="Low complexity" evidence="1">
    <location>
        <begin position="253"/>
        <end position="277"/>
    </location>
</feature>
<evidence type="ECO:0000256" key="1">
    <source>
        <dbReference type="SAM" id="MobiDB-lite"/>
    </source>
</evidence>
<reference evidence="3 4" key="1">
    <citation type="submission" date="2024-09" db="EMBL/GenBank/DDBJ databases">
        <authorList>
            <person name="Sun Q."/>
            <person name="Mori K."/>
        </authorList>
    </citation>
    <scope>NUCLEOTIDE SEQUENCE [LARGE SCALE GENOMIC DNA]</scope>
    <source>
        <strain evidence="3 4">CCM 7659</strain>
    </source>
</reference>
<feature type="region of interest" description="Disordered" evidence="1">
    <location>
        <begin position="452"/>
        <end position="517"/>
    </location>
</feature>
<organism evidence="3 4">
    <name type="scientific">Dietzia aerolata</name>
    <dbReference type="NCBI Taxonomy" id="595984"/>
    <lineage>
        <taxon>Bacteria</taxon>
        <taxon>Bacillati</taxon>
        <taxon>Actinomycetota</taxon>
        <taxon>Actinomycetes</taxon>
        <taxon>Mycobacteriales</taxon>
        <taxon>Dietziaceae</taxon>
        <taxon>Dietzia</taxon>
    </lineage>
</organism>
<name>A0ABV5JUI1_9ACTN</name>
<dbReference type="RefSeq" id="WP_380024087.1">
    <property type="nucleotide sequence ID" value="NZ_JAALDM010000046.1"/>
</dbReference>
<dbReference type="CDD" id="cd00085">
    <property type="entry name" value="HNHc"/>
    <property type="match status" value="1"/>
</dbReference>
<evidence type="ECO:0000313" key="4">
    <source>
        <dbReference type="Proteomes" id="UP001589700"/>
    </source>
</evidence>
<protein>
    <submittedName>
        <fullName evidence="3">DUF222 domain-containing protein</fullName>
    </submittedName>
</protein>
<dbReference type="Gene3D" id="1.10.30.50">
    <property type="match status" value="1"/>
</dbReference>
<proteinExistence type="predicted"/>
<evidence type="ECO:0000313" key="3">
    <source>
        <dbReference type="EMBL" id="MFB9260733.1"/>
    </source>
</evidence>
<feature type="compositionally biased region" description="Basic and acidic residues" evidence="1">
    <location>
        <begin position="487"/>
        <end position="497"/>
    </location>
</feature>
<comment type="caution">
    <text evidence="3">The sequence shown here is derived from an EMBL/GenBank/DDBJ whole genome shotgun (WGS) entry which is preliminary data.</text>
</comment>
<dbReference type="Pfam" id="PF02720">
    <property type="entry name" value="DUF222"/>
    <property type="match status" value="1"/>
</dbReference>
<keyword evidence="4" id="KW-1185">Reference proteome</keyword>
<dbReference type="Proteomes" id="UP001589700">
    <property type="component" value="Unassembled WGS sequence"/>
</dbReference>
<dbReference type="InterPro" id="IPR003870">
    <property type="entry name" value="DUF222"/>
</dbReference>
<accession>A0ABV5JUI1</accession>
<dbReference type="InterPro" id="IPR003615">
    <property type="entry name" value="HNH_nuc"/>
</dbReference>
<dbReference type="EMBL" id="JBHMDY010000008">
    <property type="protein sequence ID" value="MFB9260733.1"/>
    <property type="molecule type" value="Genomic_DNA"/>
</dbReference>
<sequence length="517" mass="55585">MRALTLTAVDALHAENRTAAARLRACRELFALCEDEQFDRAVAAGYGAGLDERPSYAIIDPLQIACAEIVAAYGVHHNRARKLITLANDLCLRFPALLEAMETGVLDEETAEMLARHMRLIDAAALEKIQREVADWLLDAINSGRRPGRDAILDEADSITRKYDPEGVLARRERAREERNLWLRRGRDGMADLTARISALDAQAIFEALGTIASVQKRKNPGGASTGQLRADALVNALLGSDGSAPASPPSPAGSASAAESGSSASDSSPAPGMADATGPLPASVRPDITVLVPLGEDGQPEVYLPRGGTATIETLIALLSRSIGATITVPDTAPGAADSELLARRYRLSPELARRIRLRDGTCRHPGCSVPASDCDIDHCRPFDHSDPGGGGLSIEANLMCLCRQHHRFKTFHGWDYHLDPDATLTVTTDTGHTITTDPAGPLARWRRDVAADAESPTGPPPGSPPHPRRRPWLSPGSQATHQHRRERDLAAEREANTIARFTPPLPQPDHDPPPF</sequence>
<gene>
    <name evidence="3" type="ORF">ACFFVD_13060</name>
</gene>
<feature type="region of interest" description="Disordered" evidence="1">
    <location>
        <begin position="240"/>
        <end position="283"/>
    </location>
</feature>